<protein>
    <submittedName>
        <fullName evidence="4">Octaheme c-type cytochrome, tetrathionate reductase family</fullName>
    </submittedName>
</protein>
<reference evidence="4" key="1">
    <citation type="journal article" date="2015" name="Genome Announc.">
        <title>Draft Genome Sequence of Bacteroidales Strain TBC1, a Novel Isolate from a Methanogenic Wastewater Treatment System.</title>
        <authorList>
            <person name="Tourlousse D.M."/>
            <person name="Matsuura N."/>
            <person name="Sun L."/>
            <person name="Toyonaga M."/>
            <person name="Kuroda K."/>
            <person name="Ohashi A."/>
            <person name="Cruz R."/>
            <person name="Yamaguchi T."/>
            <person name="Sekiguchi Y."/>
        </authorList>
    </citation>
    <scope>NUCLEOTIDE SEQUENCE [LARGE SCALE GENOMIC DNA]</scope>
    <source>
        <strain evidence="4">TBC1</strain>
    </source>
</reference>
<dbReference type="PANTHER" id="PTHR35038:SF5">
    <property type="entry name" value="CYTOCHROME C-TYPE PROTEIN NRFB"/>
    <property type="match status" value="1"/>
</dbReference>
<sequence>MKSYTKPITFFLAIVAPLLIVTLVLRKPEPDHELLNTLRAKYAVKRKPGVDHSKFEILQKNFTNPHEITAACLSCHTERGEELMNSAHFTWEREAFIPGRGVTYLGKKNLVNNFCTGVQSNEGSCMKCHAGYGWNDKSFDFSNPYNIDCVVCHDNTGTYEKASGAAGYPKMGPEGPDFKAIVASVGQPKSAGCGTCHFGGGGGNNVKHGDLELGLLTGGRDVDVHMAVDGLNMNCVDCHTAENHKIKGRYYAVSSSNTQRLNCEDCHTETPHQQNILNEHSIKVACQTCHIPVYAKVNATKMYWDWATATRKKDGKEYEVLDEDGNIVYTSIKGDFVWDKMVKPEYLWFNGTADHHLLTDKVDTSQNILKINTLFGEYRDRDSKIIPVKVHRGRQPYDAENLTIIQAKLWDKDKGKGALWLDLDWERSIEEGMAYIPLPYSGKHSFIKTEMFMPVNHMVSPAAEAVTCKECHTRENGRLAGLTDFYMPGRDRNRTLDLAGQLLLILSFLGIVVHSAIRALSSRKHNTIQSH</sequence>
<keyword evidence="2" id="KW-0812">Transmembrane</keyword>
<evidence type="ECO:0000313" key="5">
    <source>
        <dbReference type="Proteomes" id="UP000053091"/>
    </source>
</evidence>
<dbReference type="STRING" id="1678841.TBC1_12486"/>
<dbReference type="Pfam" id="PF13435">
    <property type="entry name" value="Cytochrome_C554"/>
    <property type="match status" value="1"/>
</dbReference>
<dbReference type="PIRSF" id="PIRSF039014">
    <property type="entry name" value="OTR_cyc"/>
    <property type="match status" value="1"/>
</dbReference>
<dbReference type="InterPro" id="IPR036280">
    <property type="entry name" value="Multihaem_cyt_sf"/>
</dbReference>
<keyword evidence="5" id="KW-1185">Reference proteome</keyword>
<dbReference type="Pfam" id="PF11783">
    <property type="entry name" value="Cytochrome_cB"/>
    <property type="match status" value="1"/>
</dbReference>
<keyword evidence="2" id="KW-1133">Transmembrane helix</keyword>
<dbReference type="EMBL" id="DF968183">
    <property type="protein sequence ID" value="GAP44675.1"/>
    <property type="molecule type" value="Genomic_DNA"/>
</dbReference>
<dbReference type="GO" id="GO:0016491">
    <property type="term" value="F:oxidoreductase activity"/>
    <property type="evidence" value="ECO:0007669"/>
    <property type="project" value="TreeGrafter"/>
</dbReference>
<organism evidence="4">
    <name type="scientific">Lentimicrobium saccharophilum</name>
    <dbReference type="NCBI Taxonomy" id="1678841"/>
    <lineage>
        <taxon>Bacteria</taxon>
        <taxon>Pseudomonadati</taxon>
        <taxon>Bacteroidota</taxon>
        <taxon>Bacteroidia</taxon>
        <taxon>Bacteroidales</taxon>
        <taxon>Lentimicrobiaceae</taxon>
        <taxon>Lentimicrobium</taxon>
    </lineage>
</organism>
<dbReference type="InterPro" id="IPR051829">
    <property type="entry name" value="Multiheme_Cytochr_ET"/>
</dbReference>
<keyword evidence="1" id="KW-0732">Signal</keyword>
<dbReference type="Gene3D" id="1.10.1130.10">
    <property type="entry name" value="Flavocytochrome C3, Chain A"/>
    <property type="match status" value="1"/>
</dbReference>
<keyword evidence="2" id="KW-0472">Membrane</keyword>
<proteinExistence type="predicted"/>
<dbReference type="RefSeq" id="WP_062044362.1">
    <property type="nucleotide sequence ID" value="NZ_DF968183.1"/>
</dbReference>
<dbReference type="InterPro" id="IPR023155">
    <property type="entry name" value="Cyt_c-552/4"/>
</dbReference>
<dbReference type="AlphaFoldDB" id="A0A0S7C6A7"/>
<dbReference type="SUPFAM" id="SSF48695">
    <property type="entry name" value="Multiheme cytochromes"/>
    <property type="match status" value="1"/>
</dbReference>
<evidence type="ECO:0000313" key="4">
    <source>
        <dbReference type="EMBL" id="GAP44675.1"/>
    </source>
</evidence>
<evidence type="ECO:0000259" key="3">
    <source>
        <dbReference type="Pfam" id="PF13435"/>
    </source>
</evidence>
<feature type="transmembrane region" description="Helical" evidence="2">
    <location>
        <begin position="498"/>
        <end position="517"/>
    </location>
</feature>
<feature type="domain" description="Cytochrome c-552/4" evidence="3">
    <location>
        <begin position="232"/>
        <end position="268"/>
    </location>
</feature>
<evidence type="ECO:0000256" key="1">
    <source>
        <dbReference type="ARBA" id="ARBA00022729"/>
    </source>
</evidence>
<evidence type="ECO:0000256" key="2">
    <source>
        <dbReference type="SAM" id="Phobius"/>
    </source>
</evidence>
<dbReference type="NCBIfam" id="TIGR04315">
    <property type="entry name" value="octaheme_Shew"/>
    <property type="match status" value="1"/>
</dbReference>
<dbReference type="OrthoDB" id="9788513at2"/>
<dbReference type="Proteomes" id="UP000053091">
    <property type="component" value="Unassembled WGS sequence"/>
</dbReference>
<dbReference type="InterPro" id="IPR024673">
    <property type="entry name" value="Octahem_Cyt_c"/>
</dbReference>
<dbReference type="PATRIC" id="fig|1678841.3.peg.3201"/>
<gene>
    <name evidence="4" type="ORF">TBC1_12486</name>
</gene>
<name>A0A0S7C6A7_9BACT</name>
<dbReference type="PANTHER" id="PTHR35038">
    <property type="entry name" value="DISSIMILATORY SULFITE REDUCTASE SIRA"/>
    <property type="match status" value="1"/>
</dbReference>
<accession>A0A0S7C6A7</accession>